<name>A0A085V9W8_PSESX</name>
<keyword evidence="2" id="KW-0805">Transcription regulation</keyword>
<organism evidence="7 8">
    <name type="scientific">Pseudomonas syringae</name>
    <dbReference type="NCBI Taxonomy" id="317"/>
    <lineage>
        <taxon>Bacteria</taxon>
        <taxon>Pseudomonadati</taxon>
        <taxon>Pseudomonadota</taxon>
        <taxon>Gammaproteobacteria</taxon>
        <taxon>Pseudomonadales</taxon>
        <taxon>Pseudomonadaceae</taxon>
        <taxon>Pseudomonas</taxon>
    </lineage>
</organism>
<accession>A0A085V9W8</accession>
<dbReference type="Proteomes" id="UP000028643">
    <property type="component" value="Unassembled WGS sequence"/>
</dbReference>
<evidence type="ECO:0000313" key="8">
    <source>
        <dbReference type="Proteomes" id="UP000028643"/>
    </source>
</evidence>
<dbReference type="GO" id="GO:0003677">
    <property type="term" value="F:DNA binding"/>
    <property type="evidence" value="ECO:0007669"/>
    <property type="project" value="InterPro"/>
</dbReference>
<dbReference type="InterPro" id="IPR013324">
    <property type="entry name" value="RNA_pol_sigma_r3/r4-like"/>
</dbReference>
<sequence length="178" mass="20505">MHKPSPDDCLMTALALHYDDLIEHIRRRFKGRHFARDLVHDVCVQVLEKPPQEPVLQPLAFLRKMIFNRAIDRVRAERIRLAHASLPMPAEQGIDSWDGARALEFEQHLKALLAVIEALPTRQRQIFLLHRIHGMPQKDIAAELEISVNMVTQHFRRALGTIAQRWQPARRACGLATP</sequence>
<dbReference type="InterPro" id="IPR014284">
    <property type="entry name" value="RNA_pol_sigma-70_dom"/>
</dbReference>
<dbReference type="InterPro" id="IPR039425">
    <property type="entry name" value="RNA_pol_sigma-70-like"/>
</dbReference>
<proteinExistence type="inferred from homology"/>
<protein>
    <submittedName>
        <fullName evidence="7">FecI family RNA polymerase sigma factor</fullName>
    </submittedName>
</protein>
<keyword evidence="3" id="KW-0731">Sigma factor</keyword>
<dbReference type="PATRIC" id="fig|317.174.peg.1960"/>
<evidence type="ECO:0000256" key="1">
    <source>
        <dbReference type="ARBA" id="ARBA00010641"/>
    </source>
</evidence>
<dbReference type="PANTHER" id="PTHR43133:SF63">
    <property type="entry name" value="RNA POLYMERASE SIGMA FACTOR FECI-RELATED"/>
    <property type="match status" value="1"/>
</dbReference>
<gene>
    <name evidence="7" type="ORF">IV02_09570</name>
</gene>
<dbReference type="InterPro" id="IPR013325">
    <property type="entry name" value="RNA_pol_sigma_r2"/>
</dbReference>
<dbReference type="Gene3D" id="1.10.1740.10">
    <property type="match status" value="1"/>
</dbReference>
<evidence type="ECO:0000259" key="6">
    <source>
        <dbReference type="Pfam" id="PF08281"/>
    </source>
</evidence>
<dbReference type="PANTHER" id="PTHR43133">
    <property type="entry name" value="RNA POLYMERASE ECF-TYPE SIGMA FACTO"/>
    <property type="match status" value="1"/>
</dbReference>
<dbReference type="EMBL" id="JPQT01000098">
    <property type="protein sequence ID" value="KFE52231.1"/>
    <property type="molecule type" value="Genomic_DNA"/>
</dbReference>
<dbReference type="InterPro" id="IPR013249">
    <property type="entry name" value="RNA_pol_sigma70_r4_t2"/>
</dbReference>
<reference evidence="7 8" key="1">
    <citation type="submission" date="2014-07" db="EMBL/GenBank/DDBJ databases">
        <title>Draft Genome Sequences of Environmental Pseudomonas syringae strains.</title>
        <authorList>
            <person name="Baltrus D.A."/>
            <person name="Berge O."/>
            <person name="Morris C."/>
        </authorList>
    </citation>
    <scope>NUCLEOTIDE SEQUENCE [LARGE SCALE GENOMIC DNA]</scope>
    <source>
        <strain evidence="7 8">CEB003</strain>
    </source>
</reference>
<evidence type="ECO:0000256" key="4">
    <source>
        <dbReference type="ARBA" id="ARBA00023163"/>
    </source>
</evidence>
<dbReference type="InterPro" id="IPR007627">
    <property type="entry name" value="RNA_pol_sigma70_r2"/>
</dbReference>
<dbReference type="NCBIfam" id="TIGR02937">
    <property type="entry name" value="sigma70-ECF"/>
    <property type="match status" value="1"/>
</dbReference>
<dbReference type="Pfam" id="PF08281">
    <property type="entry name" value="Sigma70_r4_2"/>
    <property type="match status" value="1"/>
</dbReference>
<comment type="similarity">
    <text evidence="1">Belongs to the sigma-70 factor family. ECF subfamily.</text>
</comment>
<dbReference type="SUPFAM" id="SSF88946">
    <property type="entry name" value="Sigma2 domain of RNA polymerase sigma factors"/>
    <property type="match status" value="1"/>
</dbReference>
<dbReference type="Gene3D" id="1.10.10.10">
    <property type="entry name" value="Winged helix-like DNA-binding domain superfamily/Winged helix DNA-binding domain"/>
    <property type="match status" value="1"/>
</dbReference>
<keyword evidence="4" id="KW-0804">Transcription</keyword>
<dbReference type="AlphaFoldDB" id="A0A085V9W8"/>
<comment type="caution">
    <text evidence="7">The sequence shown here is derived from an EMBL/GenBank/DDBJ whole genome shotgun (WGS) entry which is preliminary data.</text>
</comment>
<feature type="domain" description="RNA polymerase sigma factor 70 region 4 type 2" evidence="6">
    <location>
        <begin position="110"/>
        <end position="159"/>
    </location>
</feature>
<evidence type="ECO:0000259" key="5">
    <source>
        <dbReference type="Pfam" id="PF04542"/>
    </source>
</evidence>
<evidence type="ECO:0000313" key="7">
    <source>
        <dbReference type="EMBL" id="KFE52231.1"/>
    </source>
</evidence>
<dbReference type="InterPro" id="IPR036388">
    <property type="entry name" value="WH-like_DNA-bd_sf"/>
</dbReference>
<dbReference type="GO" id="GO:0016987">
    <property type="term" value="F:sigma factor activity"/>
    <property type="evidence" value="ECO:0007669"/>
    <property type="project" value="UniProtKB-KW"/>
</dbReference>
<evidence type="ECO:0000256" key="3">
    <source>
        <dbReference type="ARBA" id="ARBA00023082"/>
    </source>
</evidence>
<evidence type="ECO:0000256" key="2">
    <source>
        <dbReference type="ARBA" id="ARBA00023015"/>
    </source>
</evidence>
<dbReference type="GO" id="GO:0006352">
    <property type="term" value="P:DNA-templated transcription initiation"/>
    <property type="evidence" value="ECO:0007669"/>
    <property type="project" value="InterPro"/>
</dbReference>
<dbReference type="SUPFAM" id="SSF88659">
    <property type="entry name" value="Sigma3 and sigma4 domains of RNA polymerase sigma factors"/>
    <property type="match status" value="1"/>
</dbReference>
<feature type="domain" description="RNA polymerase sigma-70 region 2" evidence="5">
    <location>
        <begin position="17"/>
        <end position="78"/>
    </location>
</feature>
<dbReference type="Pfam" id="PF04542">
    <property type="entry name" value="Sigma70_r2"/>
    <property type="match status" value="1"/>
</dbReference>